<organism evidence="7 8">
    <name type="scientific">Gomphillus americanus</name>
    <dbReference type="NCBI Taxonomy" id="1940652"/>
    <lineage>
        <taxon>Eukaryota</taxon>
        <taxon>Fungi</taxon>
        <taxon>Dikarya</taxon>
        <taxon>Ascomycota</taxon>
        <taxon>Pezizomycotina</taxon>
        <taxon>Lecanoromycetes</taxon>
        <taxon>OSLEUM clade</taxon>
        <taxon>Ostropomycetidae</taxon>
        <taxon>Ostropales</taxon>
        <taxon>Graphidaceae</taxon>
        <taxon>Gomphilloideae</taxon>
        <taxon>Gomphillus</taxon>
    </lineage>
</organism>
<dbReference type="AlphaFoldDB" id="A0A8H3FUG7"/>
<dbReference type="Proteomes" id="UP000664169">
    <property type="component" value="Unassembled WGS sequence"/>
</dbReference>
<comment type="caution">
    <text evidence="7">The sequence shown here is derived from an EMBL/GenBank/DDBJ whole genome shotgun (WGS) entry which is preliminary data.</text>
</comment>
<feature type="region of interest" description="Disordered" evidence="5">
    <location>
        <begin position="326"/>
        <end position="378"/>
    </location>
</feature>
<sequence>MALYSMYPGSSSHMIYQDSQQRTRQQTLQSQLGGYYPDQHALQQPQSLALSDGTPTYTRSYAQAYEQMSMAYPMTQSATYAPITEDLHHGYSYPRLMQSGLLPGMSDEADTASRPRLTAEQTRELEALYAANNKPSTQQKQEYASRFRLTKNRVDNWFQNRRAKSKHQNKAKQAELAMTSLANTDSDLASKDTCKGSDYETYNLYNDDMSSSQNTAIDLLASTSYSNDQSHELGSGDDCLPIKDESWESHAGDMSGQSSTTMAYSNSSEFTNHQPFNSEACTSPSPISLKSFDHKLAATPTYQLQSHLANEYPSEAFTRRGSTLSDLTSHMNGIRIPSEQQTPEMFCTEPPRRGLGDRRPQRPAALTTMRSTSSGATLRSPLLIESTVPQSLRRINTCGAALNKTGRVQKYGIVTPQRSPRALSQALERAMDQLTPQIAAESLVSEQIDRIEEIIEEKETGDGVMFNVNPPSTEVSWVENTNVDFPVPPLSASLTGDDGSPPITPLPGQGTFTNPWTGQEISTVTSTAVPSYAHSSLADQSQCIAPQAQHSLHHFWDGSNVNDMFSMSGAYDFAQAHISRPASLGPHYTYGSISRRGEPLKIEFSHPYQDAQPHYYVPLRENHNYTFQEYNPDNARRE</sequence>
<evidence type="ECO:0000256" key="2">
    <source>
        <dbReference type="ARBA" id="ARBA00023242"/>
    </source>
</evidence>
<feature type="domain" description="Homeobox" evidence="6">
    <location>
        <begin position="108"/>
        <end position="168"/>
    </location>
</feature>
<comment type="subcellular location">
    <subcellularLocation>
        <location evidence="1 3 4">Nucleus</location>
    </subcellularLocation>
</comment>
<feature type="compositionally biased region" description="Basic and acidic residues" evidence="5">
    <location>
        <begin position="240"/>
        <end position="251"/>
    </location>
</feature>
<accession>A0A8H3FUG7</accession>
<evidence type="ECO:0000256" key="5">
    <source>
        <dbReference type="SAM" id="MobiDB-lite"/>
    </source>
</evidence>
<dbReference type="GO" id="GO:0003677">
    <property type="term" value="F:DNA binding"/>
    <property type="evidence" value="ECO:0007669"/>
    <property type="project" value="UniProtKB-UniRule"/>
</dbReference>
<dbReference type="OrthoDB" id="6159439at2759"/>
<dbReference type="PANTHER" id="PTHR24341">
    <property type="entry name" value="HOMEOBOX PROTEIN ENGRAILED"/>
    <property type="match status" value="1"/>
</dbReference>
<protein>
    <recommendedName>
        <fullName evidence="6">Homeobox domain-containing protein</fullName>
    </recommendedName>
</protein>
<evidence type="ECO:0000256" key="1">
    <source>
        <dbReference type="ARBA" id="ARBA00004123"/>
    </source>
</evidence>
<dbReference type="PANTHER" id="PTHR24341:SF6">
    <property type="entry name" value="HOMEOBOX PROTEIN INVECTED"/>
    <property type="match status" value="1"/>
</dbReference>
<evidence type="ECO:0000256" key="4">
    <source>
        <dbReference type="RuleBase" id="RU000682"/>
    </source>
</evidence>
<keyword evidence="8" id="KW-1185">Reference proteome</keyword>
<keyword evidence="3 4" id="KW-0371">Homeobox</keyword>
<dbReference type="CDD" id="cd00086">
    <property type="entry name" value="homeodomain"/>
    <property type="match status" value="1"/>
</dbReference>
<dbReference type="PROSITE" id="PS50071">
    <property type="entry name" value="HOMEOBOX_2"/>
    <property type="match status" value="1"/>
</dbReference>
<dbReference type="GO" id="GO:0016586">
    <property type="term" value="C:RSC-type complex"/>
    <property type="evidence" value="ECO:0007669"/>
    <property type="project" value="TreeGrafter"/>
</dbReference>
<keyword evidence="2 3" id="KW-0539">Nucleus</keyword>
<feature type="region of interest" description="Disordered" evidence="5">
    <location>
        <begin position="226"/>
        <end position="282"/>
    </location>
</feature>
<dbReference type="Pfam" id="PF00046">
    <property type="entry name" value="Homeodomain"/>
    <property type="match status" value="1"/>
</dbReference>
<dbReference type="InterPro" id="IPR009057">
    <property type="entry name" value="Homeodomain-like_sf"/>
</dbReference>
<evidence type="ECO:0000259" key="6">
    <source>
        <dbReference type="PROSITE" id="PS50071"/>
    </source>
</evidence>
<dbReference type="InterPro" id="IPR050720">
    <property type="entry name" value="Engrailed_Homeobox_TFs"/>
</dbReference>
<dbReference type="SUPFAM" id="SSF46689">
    <property type="entry name" value="Homeodomain-like"/>
    <property type="match status" value="1"/>
</dbReference>
<dbReference type="EMBL" id="CAJPDQ010000044">
    <property type="protein sequence ID" value="CAF9932471.1"/>
    <property type="molecule type" value="Genomic_DNA"/>
</dbReference>
<gene>
    <name evidence="7" type="ORF">GOMPHAMPRED_006586</name>
</gene>
<evidence type="ECO:0000313" key="7">
    <source>
        <dbReference type="EMBL" id="CAF9932471.1"/>
    </source>
</evidence>
<keyword evidence="3 4" id="KW-0238">DNA-binding</keyword>
<name>A0A8H3FUG7_9LECA</name>
<proteinExistence type="predicted"/>
<reference evidence="7" key="1">
    <citation type="submission" date="2021-03" db="EMBL/GenBank/DDBJ databases">
        <authorList>
            <person name="Tagirdzhanova G."/>
        </authorList>
    </citation>
    <scope>NUCLEOTIDE SEQUENCE</scope>
</reference>
<feature type="compositionally biased region" description="Basic and acidic residues" evidence="5">
    <location>
        <begin position="350"/>
        <end position="360"/>
    </location>
</feature>
<evidence type="ECO:0000313" key="8">
    <source>
        <dbReference type="Proteomes" id="UP000664169"/>
    </source>
</evidence>
<dbReference type="SMART" id="SM00389">
    <property type="entry name" value="HOX"/>
    <property type="match status" value="1"/>
</dbReference>
<feature type="compositionally biased region" description="Polar residues" evidence="5">
    <location>
        <begin position="255"/>
        <end position="282"/>
    </location>
</feature>
<feature type="compositionally biased region" description="Polar residues" evidence="5">
    <location>
        <begin position="368"/>
        <end position="377"/>
    </location>
</feature>
<dbReference type="InterPro" id="IPR001356">
    <property type="entry name" value="HD"/>
</dbReference>
<dbReference type="GO" id="GO:0006357">
    <property type="term" value="P:regulation of transcription by RNA polymerase II"/>
    <property type="evidence" value="ECO:0007669"/>
    <property type="project" value="TreeGrafter"/>
</dbReference>
<dbReference type="Gene3D" id="1.10.10.60">
    <property type="entry name" value="Homeodomain-like"/>
    <property type="match status" value="1"/>
</dbReference>
<feature type="DNA-binding region" description="Homeobox" evidence="3">
    <location>
        <begin position="110"/>
        <end position="169"/>
    </location>
</feature>
<evidence type="ECO:0000256" key="3">
    <source>
        <dbReference type="PROSITE-ProRule" id="PRU00108"/>
    </source>
</evidence>